<dbReference type="PANTHER" id="PTHR46654">
    <property type="entry name" value="E3 UBIQUITIN-PROTEIN LIGASE HECTD3"/>
    <property type="match status" value="1"/>
</dbReference>
<dbReference type="Proteomes" id="UP000663864">
    <property type="component" value="Unassembled WGS sequence"/>
</dbReference>
<proteinExistence type="predicted"/>
<evidence type="ECO:0000313" key="6">
    <source>
        <dbReference type="EMBL" id="CAF4229095.1"/>
    </source>
</evidence>
<dbReference type="EMBL" id="CAJOBE010019469">
    <property type="protein sequence ID" value="CAF4229095.1"/>
    <property type="molecule type" value="Genomic_DNA"/>
</dbReference>
<comment type="caution">
    <text evidence="4">The sequence shown here is derived from an EMBL/GenBank/DDBJ whole genome shotgun (WGS) entry which is preliminary data.</text>
</comment>
<dbReference type="InterPro" id="IPR035983">
    <property type="entry name" value="Hect_E3_ubiquitin_ligase"/>
</dbReference>
<evidence type="ECO:0000313" key="7">
    <source>
        <dbReference type="Proteomes" id="UP000663882"/>
    </source>
</evidence>
<reference evidence="4" key="1">
    <citation type="submission" date="2021-02" db="EMBL/GenBank/DDBJ databases">
        <authorList>
            <person name="Nowell W R."/>
        </authorList>
    </citation>
    <scope>NUCLEOTIDE SEQUENCE</scope>
</reference>
<dbReference type="AlphaFoldDB" id="A0A815F0T7"/>
<feature type="active site" description="Glycyl thioester intermediate" evidence="2">
    <location>
        <position position="4"/>
    </location>
</feature>
<sequence length="73" mass="8073">AHTCFFTLDLPEYSTTDIMYERLNYAITNCSSIDGDGVIDNEFNPANLNDDVPFVGQLPTVLATLLGRNSPFN</sequence>
<dbReference type="PROSITE" id="PS50237">
    <property type="entry name" value="HECT"/>
    <property type="match status" value="1"/>
</dbReference>
<dbReference type="SUPFAM" id="SSF56204">
    <property type="entry name" value="Hect, E3 ligase catalytic domain"/>
    <property type="match status" value="1"/>
</dbReference>
<dbReference type="Proteomes" id="UP000663874">
    <property type="component" value="Unassembled WGS sequence"/>
</dbReference>
<evidence type="ECO:0000313" key="5">
    <source>
        <dbReference type="EMBL" id="CAF1521308.1"/>
    </source>
</evidence>
<dbReference type="PANTHER" id="PTHR46654:SF1">
    <property type="entry name" value="E3 UBIQUITIN-PROTEIN LIGASE HECTD3"/>
    <property type="match status" value="1"/>
</dbReference>
<evidence type="ECO:0000256" key="1">
    <source>
        <dbReference type="ARBA" id="ARBA00022786"/>
    </source>
</evidence>
<accession>A0A815F0T7</accession>
<gene>
    <name evidence="6" type="ORF">FNK824_LOCUS37624</name>
    <name evidence="4" type="ORF">RFH988_LOCUS30638</name>
    <name evidence="5" type="ORF">ZHD862_LOCUS38381</name>
</gene>
<evidence type="ECO:0000256" key="2">
    <source>
        <dbReference type="PROSITE-ProRule" id="PRU00104"/>
    </source>
</evidence>
<protein>
    <recommendedName>
        <fullName evidence="3">HECT domain-containing protein</fullName>
    </recommendedName>
</protein>
<dbReference type="EMBL" id="CAJNOO010003113">
    <property type="protein sequence ID" value="CAF1318686.1"/>
    <property type="molecule type" value="Genomic_DNA"/>
</dbReference>
<feature type="non-terminal residue" evidence="4">
    <location>
        <position position="1"/>
    </location>
</feature>
<name>A0A815F0T7_9BILA</name>
<organism evidence="4 7">
    <name type="scientific">Rotaria sordida</name>
    <dbReference type="NCBI Taxonomy" id="392033"/>
    <lineage>
        <taxon>Eukaryota</taxon>
        <taxon>Metazoa</taxon>
        <taxon>Spiralia</taxon>
        <taxon>Gnathifera</taxon>
        <taxon>Rotifera</taxon>
        <taxon>Eurotatoria</taxon>
        <taxon>Bdelloidea</taxon>
        <taxon>Philodinida</taxon>
        <taxon>Philodinidae</taxon>
        <taxon>Rotaria</taxon>
    </lineage>
</organism>
<evidence type="ECO:0000259" key="3">
    <source>
        <dbReference type="PROSITE" id="PS50237"/>
    </source>
</evidence>
<dbReference type="OrthoDB" id="423283at2759"/>
<dbReference type="Gene3D" id="3.30.2410.10">
    <property type="entry name" value="Hect, E3 ligase catalytic domain"/>
    <property type="match status" value="1"/>
</dbReference>
<dbReference type="EMBL" id="CAJNOT010008836">
    <property type="protein sequence ID" value="CAF1521308.1"/>
    <property type="molecule type" value="Genomic_DNA"/>
</dbReference>
<dbReference type="InterPro" id="IPR042469">
    <property type="entry name" value="HECTD3"/>
</dbReference>
<feature type="domain" description="HECT" evidence="3">
    <location>
        <begin position="1"/>
        <end position="39"/>
    </location>
</feature>
<evidence type="ECO:0000313" key="4">
    <source>
        <dbReference type="EMBL" id="CAF1318686.1"/>
    </source>
</evidence>
<keyword evidence="1 2" id="KW-0833">Ubl conjugation pathway</keyword>
<dbReference type="Pfam" id="PF00632">
    <property type="entry name" value="HECT"/>
    <property type="match status" value="1"/>
</dbReference>
<dbReference type="GO" id="GO:0004842">
    <property type="term" value="F:ubiquitin-protein transferase activity"/>
    <property type="evidence" value="ECO:0007669"/>
    <property type="project" value="InterPro"/>
</dbReference>
<dbReference type="InterPro" id="IPR000569">
    <property type="entry name" value="HECT_dom"/>
</dbReference>
<dbReference type="Proteomes" id="UP000663882">
    <property type="component" value="Unassembled WGS sequence"/>
</dbReference>